<protein>
    <submittedName>
        <fullName evidence="2">Uncharacterized protein</fullName>
    </submittedName>
</protein>
<name>A0A7I9UY77_9ACTN</name>
<proteinExistence type="predicted"/>
<accession>A0A7I9UY77</accession>
<organism evidence="2 3">
    <name type="scientific">Gordonia crocea</name>
    <dbReference type="NCBI Taxonomy" id="589162"/>
    <lineage>
        <taxon>Bacteria</taxon>
        <taxon>Bacillati</taxon>
        <taxon>Actinomycetota</taxon>
        <taxon>Actinomycetes</taxon>
        <taxon>Mycobacteriales</taxon>
        <taxon>Gordoniaceae</taxon>
        <taxon>Gordonia</taxon>
    </lineage>
</organism>
<evidence type="ECO:0000313" key="3">
    <source>
        <dbReference type="Proteomes" id="UP000444980"/>
    </source>
</evidence>
<feature type="compositionally biased region" description="Low complexity" evidence="1">
    <location>
        <begin position="36"/>
        <end position="45"/>
    </location>
</feature>
<feature type="region of interest" description="Disordered" evidence="1">
    <location>
        <begin position="30"/>
        <end position="57"/>
    </location>
</feature>
<dbReference type="AlphaFoldDB" id="A0A7I9UY77"/>
<dbReference type="Proteomes" id="UP000444980">
    <property type="component" value="Unassembled WGS sequence"/>
</dbReference>
<sequence>MTVTLGPSADGTVVGSCGDGSAVTATGFSGTVAVRGPVGTTDTAGAPPPTSRGVVEQPPTTIRAATIRAQAIGAAAARRTVLIDK</sequence>
<evidence type="ECO:0000313" key="2">
    <source>
        <dbReference type="EMBL" id="GED97761.1"/>
    </source>
</evidence>
<keyword evidence="3" id="KW-1185">Reference proteome</keyword>
<reference evidence="3" key="1">
    <citation type="submission" date="2019-06" db="EMBL/GenBank/DDBJ databases">
        <title>Gordonia isolated from sludge of a wastewater treatment plant.</title>
        <authorList>
            <person name="Tamura T."/>
            <person name="Aoyama K."/>
            <person name="Kang Y."/>
            <person name="Saito S."/>
            <person name="Akiyama N."/>
            <person name="Yazawa K."/>
            <person name="Gonoi T."/>
            <person name="Mikami Y."/>
        </authorList>
    </citation>
    <scope>NUCLEOTIDE SEQUENCE [LARGE SCALE GENOMIC DNA]</scope>
    <source>
        <strain evidence="3">NBRC 107697</strain>
    </source>
</reference>
<gene>
    <name evidence="2" type="ORF">nbrc107697_18000</name>
</gene>
<comment type="caution">
    <text evidence="2">The sequence shown here is derived from an EMBL/GenBank/DDBJ whole genome shotgun (WGS) entry which is preliminary data.</text>
</comment>
<evidence type="ECO:0000256" key="1">
    <source>
        <dbReference type="SAM" id="MobiDB-lite"/>
    </source>
</evidence>
<dbReference type="EMBL" id="BJOU01000001">
    <property type="protein sequence ID" value="GED97761.1"/>
    <property type="molecule type" value="Genomic_DNA"/>
</dbReference>